<dbReference type="OrthoDB" id="120660at2"/>
<dbReference type="EMBL" id="JYIY01000065">
    <property type="protein sequence ID" value="KJL37814.1"/>
    <property type="molecule type" value="Genomic_DNA"/>
</dbReference>
<accession>A0A0F0LWC8</accession>
<dbReference type="InterPro" id="IPR014457">
    <property type="entry name" value="UCP010260"/>
</dbReference>
<evidence type="ECO:0000313" key="2">
    <source>
        <dbReference type="EMBL" id="KJL37814.1"/>
    </source>
</evidence>
<gene>
    <name evidence="2" type="ORF">RR49_00874</name>
</gene>
<dbReference type="STRING" id="400772.RR49_00874"/>
<dbReference type="PIRSF" id="PIRSF010260">
    <property type="entry name" value="UCP010260"/>
    <property type="match status" value="1"/>
</dbReference>
<feature type="domain" description="DUF1990" evidence="1">
    <location>
        <begin position="13"/>
        <end position="75"/>
    </location>
</feature>
<dbReference type="AlphaFoldDB" id="A0A0F0LWC8"/>
<dbReference type="PANTHER" id="PTHR34202:SF1">
    <property type="entry name" value="UPF0548 PROTEIN"/>
    <property type="match status" value="1"/>
</dbReference>
<organism evidence="2 3">
    <name type="scientific">Microbacterium ginsengisoli</name>
    <dbReference type="NCBI Taxonomy" id="400772"/>
    <lineage>
        <taxon>Bacteria</taxon>
        <taxon>Bacillati</taxon>
        <taxon>Actinomycetota</taxon>
        <taxon>Actinomycetes</taxon>
        <taxon>Micrococcales</taxon>
        <taxon>Microbacteriaceae</taxon>
        <taxon>Microbacterium</taxon>
    </lineage>
</organism>
<protein>
    <recommendedName>
        <fullName evidence="1">DUF1990 domain-containing protein</fullName>
    </recommendedName>
</protein>
<comment type="caution">
    <text evidence="2">The sequence shown here is derived from an EMBL/GenBank/DDBJ whole genome shotgun (WGS) entry which is preliminary data.</text>
</comment>
<name>A0A0F0LWC8_9MICO</name>
<keyword evidence="3" id="KW-1185">Reference proteome</keyword>
<evidence type="ECO:0000259" key="1">
    <source>
        <dbReference type="Pfam" id="PF09348"/>
    </source>
</evidence>
<dbReference type="PATRIC" id="fig|400772.4.peg.903"/>
<dbReference type="PANTHER" id="PTHR34202">
    <property type="entry name" value="UPF0548 PROTEIN"/>
    <property type="match status" value="1"/>
</dbReference>
<dbReference type="Proteomes" id="UP000033451">
    <property type="component" value="Unassembled WGS sequence"/>
</dbReference>
<evidence type="ECO:0000313" key="3">
    <source>
        <dbReference type="Proteomes" id="UP000033451"/>
    </source>
</evidence>
<reference evidence="2 3" key="1">
    <citation type="submission" date="2015-02" db="EMBL/GenBank/DDBJ databases">
        <title>Draft genome sequences of ten Microbacterium spp. with emphasis on heavy metal contaminated environments.</title>
        <authorList>
            <person name="Corretto E."/>
        </authorList>
    </citation>
    <scope>NUCLEOTIDE SEQUENCE [LARGE SCALE GENOMIC DNA]</scope>
    <source>
        <strain evidence="2 3">DSM 18659</strain>
    </source>
</reference>
<proteinExistence type="predicted"/>
<dbReference type="RefSeq" id="WP_045246890.1">
    <property type="nucleotide sequence ID" value="NZ_JYIY01000065.1"/>
</dbReference>
<dbReference type="InterPro" id="IPR018960">
    <property type="entry name" value="DUF1990"/>
</dbReference>
<dbReference type="Pfam" id="PF09348">
    <property type="entry name" value="DUF1990"/>
    <property type="match status" value="2"/>
</dbReference>
<feature type="domain" description="DUF1990" evidence="1">
    <location>
        <begin position="108"/>
        <end position="207"/>
    </location>
</feature>
<sequence>MRKGTTRDGVVDYAAVGATQAVDLMQYPPERSLPAESSWRIGSGEERFRAAGDALLSWQALRDAGLTVKDVTPAAGPTYAGVSFDENRQPIAPSRLEADQRFDADGTPWVAAGASVRLHGRVDGMNADGHLRVIFVTEEPRRVGFVLGTLGESVVSGEESFLIEWLPNDEVWFSVRAFDSPTALLYRALRTLVRRRRRALFTRYLRAVSPMFTTPA</sequence>